<evidence type="ECO:0000256" key="1">
    <source>
        <dbReference type="ARBA" id="ARBA00004651"/>
    </source>
</evidence>
<dbReference type="InterPro" id="IPR004680">
    <property type="entry name" value="Cit_transptr-like_dom"/>
</dbReference>
<feature type="transmembrane region" description="Helical" evidence="8">
    <location>
        <begin position="221"/>
        <end position="242"/>
    </location>
</feature>
<name>A0AAC9K884_9PROT</name>
<evidence type="ECO:0000256" key="2">
    <source>
        <dbReference type="ARBA" id="ARBA00009843"/>
    </source>
</evidence>
<keyword evidence="7 8" id="KW-0472">Membrane</keyword>
<sequence length="419" mass="42938">MMNGSVLATLALCVAVTAGIVVRPFRLPEAVWAALGACILAVTGLLPLSEVGKGVIRGADVYGFLIGMMLLSEVARREGVFDWIAVNAVNHARGSPVRLFALVYVAGVIVTTFLSNDATAVVMTPAVYAVAKRAGARPLPLLFCCVTVANAASFVLPISNPANLVFFNGAMPFLSVWLASFGLPALGAVLAGYGGLYIIFRRTLAEAESESNVPQEPLSTGGRTALCALILTAFGLVTVSALDLPLGLPTLIAGFASMGLVSAITGTSPLSFLRHVSWSAILLVAGLFVLVQALSHIGAVAAIADLLSRGAHANTPVTAMISGVVLALICNATNNLPAGLIAGTAALQAQPPQLISDALLIGGDLGPSLAITGSLASLLWLNAIRREGEEVTFGAFLRVGLVVMPAMLLVALGLRLALG</sequence>
<evidence type="ECO:0000256" key="4">
    <source>
        <dbReference type="ARBA" id="ARBA00022475"/>
    </source>
</evidence>
<evidence type="ECO:0000256" key="6">
    <source>
        <dbReference type="ARBA" id="ARBA00022989"/>
    </source>
</evidence>
<comment type="similarity">
    <text evidence="2">Belongs to the CitM (TC 2.A.11) transporter family.</text>
</comment>
<evidence type="ECO:0000256" key="8">
    <source>
        <dbReference type="SAM" id="Phobius"/>
    </source>
</evidence>
<evidence type="ECO:0000259" key="9">
    <source>
        <dbReference type="Pfam" id="PF03600"/>
    </source>
</evidence>
<feature type="transmembrane region" description="Helical" evidence="8">
    <location>
        <begin position="324"/>
        <end position="347"/>
    </location>
</feature>
<accession>A0AAC9K884</accession>
<dbReference type="GO" id="GO:0015105">
    <property type="term" value="F:arsenite transmembrane transporter activity"/>
    <property type="evidence" value="ECO:0007669"/>
    <property type="project" value="InterPro"/>
</dbReference>
<proteinExistence type="inferred from homology"/>
<organism evidence="10 11">
    <name type="scientific">Granulibacter bethesdensis</name>
    <dbReference type="NCBI Taxonomy" id="364410"/>
    <lineage>
        <taxon>Bacteria</taxon>
        <taxon>Pseudomonadati</taxon>
        <taxon>Pseudomonadota</taxon>
        <taxon>Alphaproteobacteria</taxon>
        <taxon>Acetobacterales</taxon>
        <taxon>Acetobacteraceae</taxon>
        <taxon>Granulibacter</taxon>
    </lineage>
</organism>
<feature type="transmembrane region" description="Helical" evidence="8">
    <location>
        <begin position="139"/>
        <end position="156"/>
    </location>
</feature>
<dbReference type="EMBL" id="CP018191">
    <property type="protein sequence ID" value="APH55471.1"/>
    <property type="molecule type" value="Genomic_DNA"/>
</dbReference>
<evidence type="ECO:0000256" key="7">
    <source>
        <dbReference type="ARBA" id="ARBA00023136"/>
    </source>
</evidence>
<reference evidence="11" key="1">
    <citation type="submission" date="2016-11" db="EMBL/GenBank/DDBJ databases">
        <title>Comparative genomic and phenotypic analysis of Granulibacter bethesdensis clinical isolates from patients with chronic granulomatous disease.</title>
        <authorList>
            <person name="Zarember K.A."/>
            <person name="Porcella S.F."/>
            <person name="Chu J."/>
            <person name="Ding L."/>
            <person name="Dahlstrom E."/>
            <person name="Barbian K."/>
            <person name="Martens C."/>
            <person name="Sykora L."/>
            <person name="Kramer S."/>
            <person name="Pettinato A.M."/>
            <person name="Hong H."/>
            <person name="Wald G."/>
            <person name="Berg L.J."/>
            <person name="Rogge L.S."/>
            <person name="Greenberg D.E."/>
            <person name="Falcone E.L."/>
            <person name="Neves J.F."/>
            <person name="Simoes M.J."/>
            <person name="Casal M."/>
            <person name="Rodriguez-Lopez F.C."/>
            <person name="Zelazny A."/>
            <person name="Gallin J.I."/>
            <person name="Holland S.M."/>
        </authorList>
    </citation>
    <scope>NUCLEOTIDE SEQUENCE [LARGE SCALE GENOMIC DNA]</scope>
    <source>
        <strain evidence="11">NIH9.1</strain>
    </source>
</reference>
<keyword evidence="4" id="KW-1003">Cell membrane</keyword>
<evidence type="ECO:0000313" key="10">
    <source>
        <dbReference type="EMBL" id="APH55471.1"/>
    </source>
</evidence>
<keyword evidence="3" id="KW-0813">Transport</keyword>
<feature type="transmembrane region" description="Helical" evidence="8">
    <location>
        <begin position="280"/>
        <end position="304"/>
    </location>
</feature>
<dbReference type="PANTHER" id="PTHR43302">
    <property type="entry name" value="TRANSPORTER ARSB-RELATED"/>
    <property type="match status" value="1"/>
</dbReference>
<keyword evidence="5 8" id="KW-0812">Transmembrane</keyword>
<feature type="transmembrane region" description="Helical" evidence="8">
    <location>
        <begin position="101"/>
        <end position="127"/>
    </location>
</feature>
<gene>
    <name evidence="10" type="ORF">GbCGDNIH9_2147</name>
</gene>
<dbReference type="PANTHER" id="PTHR43302:SF5">
    <property type="entry name" value="TRANSPORTER ARSB-RELATED"/>
    <property type="match status" value="1"/>
</dbReference>
<protein>
    <submittedName>
        <fullName evidence="10">Arsenical pump membrane protein</fullName>
    </submittedName>
</protein>
<dbReference type="AlphaFoldDB" id="A0AAC9K884"/>
<dbReference type="GO" id="GO:0005886">
    <property type="term" value="C:plasma membrane"/>
    <property type="evidence" value="ECO:0007669"/>
    <property type="project" value="UniProtKB-SubCell"/>
</dbReference>
<keyword evidence="6 8" id="KW-1133">Transmembrane helix</keyword>
<evidence type="ECO:0000256" key="3">
    <source>
        <dbReference type="ARBA" id="ARBA00022448"/>
    </source>
</evidence>
<dbReference type="Pfam" id="PF03600">
    <property type="entry name" value="CitMHS"/>
    <property type="match status" value="1"/>
</dbReference>
<dbReference type="CDD" id="cd01118">
    <property type="entry name" value="ArsB_permease"/>
    <property type="match status" value="1"/>
</dbReference>
<feature type="transmembrane region" description="Helical" evidence="8">
    <location>
        <begin position="176"/>
        <end position="200"/>
    </location>
</feature>
<comment type="subcellular location">
    <subcellularLocation>
        <location evidence="1">Cell membrane</location>
        <topology evidence="1">Multi-pass membrane protein</topology>
    </subcellularLocation>
</comment>
<feature type="transmembrane region" description="Helical" evidence="8">
    <location>
        <begin position="359"/>
        <end position="383"/>
    </location>
</feature>
<dbReference type="Proteomes" id="UP000182373">
    <property type="component" value="Chromosome"/>
</dbReference>
<evidence type="ECO:0000256" key="5">
    <source>
        <dbReference type="ARBA" id="ARBA00022692"/>
    </source>
</evidence>
<feature type="transmembrane region" description="Helical" evidence="8">
    <location>
        <begin position="248"/>
        <end position="273"/>
    </location>
</feature>
<dbReference type="PRINTS" id="PR00758">
    <property type="entry name" value="ARSENICPUMP"/>
</dbReference>
<evidence type="ECO:0000313" key="11">
    <source>
        <dbReference type="Proteomes" id="UP000182373"/>
    </source>
</evidence>
<feature type="transmembrane region" description="Helical" evidence="8">
    <location>
        <begin position="395"/>
        <end position="418"/>
    </location>
</feature>
<feature type="domain" description="Citrate transporter-like" evidence="9">
    <location>
        <begin position="27"/>
        <end position="351"/>
    </location>
</feature>
<dbReference type="InterPro" id="IPR000802">
    <property type="entry name" value="Arsenical_pump_ArsB"/>
</dbReference>
<feature type="transmembrane region" description="Helical" evidence="8">
    <location>
        <begin position="29"/>
        <end position="48"/>
    </location>
</feature>